<keyword evidence="9" id="KW-1185">Reference proteome</keyword>
<feature type="domain" description="Peptidase M48" evidence="7">
    <location>
        <begin position="86"/>
        <end position="269"/>
    </location>
</feature>
<dbReference type="InterPro" id="IPR051156">
    <property type="entry name" value="Mito/Outer_Membr_Metalloprot"/>
</dbReference>
<keyword evidence="3 6" id="KW-0378">Hydrolase</keyword>
<reference evidence="8 9" key="1">
    <citation type="journal article" date="2014" name="Front. Genet.">
        <title>Genome and metabolic network of "Candidatus Phaeomarinobacter ectocarpi" Ec32, a new candidate genus of Alphaproteobacteria frequently associated with brown algae.</title>
        <authorList>
            <person name="Dittami S.M."/>
            <person name="Barbeyron T."/>
            <person name="Boyen C."/>
            <person name="Cambefort J."/>
            <person name="Collet G."/>
            <person name="Delage L."/>
            <person name="Gobet A."/>
            <person name="Groisillier A."/>
            <person name="Leblanc C."/>
            <person name="Michel G."/>
            <person name="Scornet D."/>
            <person name="Siegel A."/>
            <person name="Tapia J.E."/>
            <person name="Tonon T."/>
        </authorList>
    </citation>
    <scope>NUCLEOTIDE SEQUENCE [LARGE SCALE GENOMIC DNA]</scope>
    <source>
        <strain evidence="8 9">Ec32</strain>
    </source>
</reference>
<evidence type="ECO:0000256" key="4">
    <source>
        <dbReference type="ARBA" id="ARBA00022833"/>
    </source>
</evidence>
<dbReference type="GO" id="GO:0016020">
    <property type="term" value="C:membrane"/>
    <property type="evidence" value="ECO:0007669"/>
    <property type="project" value="TreeGrafter"/>
</dbReference>
<proteinExistence type="inferred from homology"/>
<dbReference type="PANTHER" id="PTHR22726">
    <property type="entry name" value="METALLOENDOPEPTIDASE OMA1"/>
    <property type="match status" value="1"/>
</dbReference>
<dbReference type="EMBL" id="HG966617">
    <property type="protein sequence ID" value="CDO58743.1"/>
    <property type="molecule type" value="Genomic_DNA"/>
</dbReference>
<keyword evidence="5 6" id="KW-0482">Metalloprotease</keyword>
<dbReference type="KEGG" id="pect:BN1012_Phect529"/>
<comment type="cofactor">
    <cofactor evidence="6">
        <name>Zn(2+)</name>
        <dbReference type="ChEBI" id="CHEBI:29105"/>
    </cofactor>
    <text evidence="6">Binds 1 zinc ion per subunit.</text>
</comment>
<dbReference type="Proteomes" id="UP000032160">
    <property type="component" value="Chromosome I"/>
</dbReference>
<keyword evidence="1 6" id="KW-0645">Protease</keyword>
<organism evidence="8 9">
    <name type="scientific">Candidatus Phaeomarinibacter ectocarpi</name>
    <dbReference type="NCBI Taxonomy" id="1458461"/>
    <lineage>
        <taxon>Bacteria</taxon>
        <taxon>Pseudomonadati</taxon>
        <taxon>Pseudomonadota</taxon>
        <taxon>Alphaproteobacteria</taxon>
        <taxon>Hyphomicrobiales</taxon>
        <taxon>Parvibaculaceae</taxon>
        <taxon>Candidatus Phaeomarinibacter</taxon>
    </lineage>
</organism>
<dbReference type="OrthoDB" id="9810445at2"/>
<evidence type="ECO:0000256" key="6">
    <source>
        <dbReference type="RuleBase" id="RU003983"/>
    </source>
</evidence>
<dbReference type="HOGENOM" id="CLU_029002_5_0_5"/>
<evidence type="ECO:0000256" key="3">
    <source>
        <dbReference type="ARBA" id="ARBA00022801"/>
    </source>
</evidence>
<dbReference type="GO" id="GO:0004222">
    <property type="term" value="F:metalloendopeptidase activity"/>
    <property type="evidence" value="ECO:0007669"/>
    <property type="project" value="InterPro"/>
</dbReference>
<dbReference type="PANTHER" id="PTHR22726:SF24">
    <property type="entry name" value="M48 FAMILY METALLOPEPTIDASE"/>
    <property type="match status" value="1"/>
</dbReference>
<evidence type="ECO:0000256" key="2">
    <source>
        <dbReference type="ARBA" id="ARBA00022723"/>
    </source>
</evidence>
<evidence type="ECO:0000313" key="9">
    <source>
        <dbReference type="Proteomes" id="UP000032160"/>
    </source>
</evidence>
<dbReference type="AlphaFoldDB" id="X5M6R4"/>
<dbReference type="CDD" id="cd07331">
    <property type="entry name" value="M48C_Oma1_like"/>
    <property type="match status" value="1"/>
</dbReference>
<protein>
    <submittedName>
        <fullName evidence="8">Zn-dependent protease with chaperone function</fullName>
    </submittedName>
</protein>
<comment type="similarity">
    <text evidence="6">Belongs to the peptidase M48 family.</text>
</comment>
<evidence type="ECO:0000256" key="5">
    <source>
        <dbReference type="ARBA" id="ARBA00023049"/>
    </source>
</evidence>
<name>X5M6R4_9HYPH</name>
<accession>X5M6R4</accession>
<gene>
    <name evidence="8" type="ORF">BN1012_Phect529</name>
</gene>
<evidence type="ECO:0000313" key="8">
    <source>
        <dbReference type="EMBL" id="CDO58743.1"/>
    </source>
</evidence>
<dbReference type="GO" id="GO:0046872">
    <property type="term" value="F:metal ion binding"/>
    <property type="evidence" value="ECO:0007669"/>
    <property type="project" value="UniProtKB-KW"/>
</dbReference>
<dbReference type="STRING" id="1458461.BN1012_Phect529"/>
<evidence type="ECO:0000256" key="1">
    <source>
        <dbReference type="ARBA" id="ARBA00022670"/>
    </source>
</evidence>
<dbReference type="GO" id="GO:0051603">
    <property type="term" value="P:proteolysis involved in protein catabolic process"/>
    <property type="evidence" value="ECO:0007669"/>
    <property type="project" value="TreeGrafter"/>
</dbReference>
<dbReference type="Pfam" id="PF01435">
    <property type="entry name" value="Peptidase_M48"/>
    <property type="match status" value="1"/>
</dbReference>
<keyword evidence="4 6" id="KW-0862">Zinc</keyword>
<dbReference type="RefSeq" id="WP_081826338.1">
    <property type="nucleotide sequence ID" value="NZ_HG966617.1"/>
</dbReference>
<dbReference type="InterPro" id="IPR001915">
    <property type="entry name" value="Peptidase_M48"/>
</dbReference>
<sequence length="276" mass="30294">MSCQHPKVDENSVVTLDTSIKPIRMDRRQIMMGIAAGSIVAFTGCAYNEQLGRNQLMLVSDGQMASLSSRAWSDMKKKQKISRNPKYNNRLRSVGRKITTAANMQNMNWEYVAFESKQKNAFVLPGGKVGFYTGMMDFLDNDAQLAAIMGHEVGHVRARHGAERYSQGLASQVGMTAAQVAVAASDVSYGAPLVQALGLGLQFGVLLPYSRSHELEADSIGLNYMTKAGYNPHQSVALWQKMASEGGSRPPEFMSTHPDPNTRIAALRQQIARMGY</sequence>
<dbReference type="Gene3D" id="3.30.2010.10">
    <property type="entry name" value="Metalloproteases ('zincins'), catalytic domain"/>
    <property type="match status" value="1"/>
</dbReference>
<evidence type="ECO:0000259" key="7">
    <source>
        <dbReference type="Pfam" id="PF01435"/>
    </source>
</evidence>
<keyword evidence="2" id="KW-0479">Metal-binding</keyword>